<protein>
    <submittedName>
        <fullName evidence="3">Uncharacterized protein</fullName>
    </submittedName>
</protein>
<evidence type="ECO:0000313" key="2">
    <source>
        <dbReference type="EMBL" id="KAA0037655.1"/>
    </source>
</evidence>
<evidence type="ECO:0000313" key="4">
    <source>
        <dbReference type="Proteomes" id="UP000321393"/>
    </source>
</evidence>
<comment type="caution">
    <text evidence="3">The sequence shown here is derived from an EMBL/GenBank/DDBJ whole genome shotgun (WGS) entry which is preliminary data.</text>
</comment>
<evidence type="ECO:0000313" key="5">
    <source>
        <dbReference type="Proteomes" id="UP000321947"/>
    </source>
</evidence>
<reference evidence="4 5" key="1">
    <citation type="submission" date="2019-08" db="EMBL/GenBank/DDBJ databases">
        <title>Draft genome sequences of two oriental melons (Cucumis melo L. var makuwa).</title>
        <authorList>
            <person name="Kwon S.-Y."/>
        </authorList>
    </citation>
    <scope>NUCLEOTIDE SEQUENCE [LARGE SCALE GENOMIC DNA]</scope>
    <source>
        <strain evidence="5">cv. Chang Bougi</strain>
        <strain evidence="4">cv. SW 3</strain>
        <tissue evidence="3">Leaf</tissue>
    </source>
</reference>
<evidence type="ECO:0000313" key="3">
    <source>
        <dbReference type="EMBL" id="TYK22800.1"/>
    </source>
</evidence>
<feature type="region of interest" description="Disordered" evidence="1">
    <location>
        <begin position="52"/>
        <end position="85"/>
    </location>
</feature>
<accession>A0A5D3DHG4</accession>
<name>A0A5D3DHG4_CUCMM</name>
<proteinExistence type="predicted"/>
<dbReference type="Proteomes" id="UP000321947">
    <property type="component" value="Unassembled WGS sequence"/>
</dbReference>
<dbReference type="Proteomes" id="UP000321393">
    <property type="component" value="Unassembled WGS sequence"/>
</dbReference>
<dbReference type="AlphaFoldDB" id="A0A5D3DHG4"/>
<sequence length="85" mass="9164">MTDREEDVEAMKDLESPEAHCVKYQTLQETGVLPTPKNVGENEKYVGITFPDVPNGVGKNVGRNASGEAFPTPYQRGVGKASPDA</sequence>
<dbReference type="EMBL" id="SSTD01004842">
    <property type="protein sequence ID" value="TYK22800.1"/>
    <property type="molecule type" value="Genomic_DNA"/>
</dbReference>
<evidence type="ECO:0000256" key="1">
    <source>
        <dbReference type="SAM" id="MobiDB-lite"/>
    </source>
</evidence>
<dbReference type="EMBL" id="SSTE01018921">
    <property type="protein sequence ID" value="KAA0037655.1"/>
    <property type="molecule type" value="Genomic_DNA"/>
</dbReference>
<gene>
    <name evidence="3" type="ORF">E5676_scaffold311G00380</name>
    <name evidence="2" type="ORF">E6C27_scaffold277G003180</name>
</gene>
<organism evidence="3 5">
    <name type="scientific">Cucumis melo var. makuwa</name>
    <name type="common">Oriental melon</name>
    <dbReference type="NCBI Taxonomy" id="1194695"/>
    <lineage>
        <taxon>Eukaryota</taxon>
        <taxon>Viridiplantae</taxon>
        <taxon>Streptophyta</taxon>
        <taxon>Embryophyta</taxon>
        <taxon>Tracheophyta</taxon>
        <taxon>Spermatophyta</taxon>
        <taxon>Magnoliopsida</taxon>
        <taxon>eudicotyledons</taxon>
        <taxon>Gunneridae</taxon>
        <taxon>Pentapetalae</taxon>
        <taxon>rosids</taxon>
        <taxon>fabids</taxon>
        <taxon>Cucurbitales</taxon>
        <taxon>Cucurbitaceae</taxon>
        <taxon>Benincaseae</taxon>
        <taxon>Cucumis</taxon>
    </lineage>
</organism>